<evidence type="ECO:0000313" key="4">
    <source>
        <dbReference type="EMBL" id="KAK7050011.1"/>
    </source>
</evidence>
<keyword evidence="1" id="KW-0175">Coiled coil</keyword>
<feature type="domain" description="AB hydrolase-1" evidence="3">
    <location>
        <begin position="153"/>
        <end position="357"/>
    </location>
</feature>
<gene>
    <name evidence="4" type="ORF">VNI00_005442</name>
</gene>
<evidence type="ECO:0000313" key="5">
    <source>
        <dbReference type="Proteomes" id="UP001383192"/>
    </source>
</evidence>
<dbReference type="EMBL" id="JAYKXP010000015">
    <property type="protein sequence ID" value="KAK7050011.1"/>
    <property type="molecule type" value="Genomic_DNA"/>
</dbReference>
<feature type="region of interest" description="Disordered" evidence="2">
    <location>
        <begin position="1"/>
        <end position="20"/>
    </location>
</feature>
<name>A0AAW0DFE4_9AGAR</name>
<protein>
    <recommendedName>
        <fullName evidence="3">AB hydrolase-1 domain-containing protein</fullName>
    </recommendedName>
</protein>
<accession>A0AAW0DFE4</accession>
<dbReference type="InterPro" id="IPR000073">
    <property type="entry name" value="AB_hydrolase_1"/>
</dbReference>
<feature type="coiled-coil region" evidence="1">
    <location>
        <begin position="100"/>
        <end position="127"/>
    </location>
</feature>
<sequence>MSPYDDTQHPASHPPLLDLPSCPENVFQTPFPVSLATVSPPPHDVLPLHLPQLPSSQRTPIWANDPRIPYTLSTHIVPAAYWREDPDDTLPQAPNERQAKQMKEQTAVEAETRLRELRQRAEQGKGEHKVLWLVFNRYVREYDRTQQGGLTLFCAHATGSHKEAFEPTLASLLSSRETQSLIQEIWVWDGVNHGDSALLNAGKLNSLFSWRNSARDILTFLIYYLPISCAVGSLPTHLPTVSEAEVTKRRTYGFYDPAQGKKSRTVVGIGHSYGGCVSTLAALSSPRPHNGKFNTNLFSLLILVDPVIIAPGDYASDITSYVRRTLLRRTTWPSRAAATESFLKSPMYPRWDARVLELYLESALYEDHTEKGIVRLKQPAICEAIIYTDIMTGSPEAWVRLRRGELDKDVGLRWVVPGVGQPE</sequence>
<evidence type="ECO:0000256" key="2">
    <source>
        <dbReference type="SAM" id="MobiDB-lite"/>
    </source>
</evidence>
<comment type="caution">
    <text evidence="4">The sequence shown here is derived from an EMBL/GenBank/DDBJ whole genome shotgun (WGS) entry which is preliminary data.</text>
</comment>
<dbReference type="AlphaFoldDB" id="A0AAW0DFE4"/>
<keyword evidence="5" id="KW-1185">Reference proteome</keyword>
<evidence type="ECO:0000259" key="3">
    <source>
        <dbReference type="Pfam" id="PF12697"/>
    </source>
</evidence>
<dbReference type="InterPro" id="IPR029058">
    <property type="entry name" value="AB_hydrolase_fold"/>
</dbReference>
<dbReference type="SUPFAM" id="SSF53474">
    <property type="entry name" value="alpha/beta-Hydrolases"/>
    <property type="match status" value="1"/>
</dbReference>
<organism evidence="4 5">
    <name type="scientific">Paramarasmius palmivorus</name>
    <dbReference type="NCBI Taxonomy" id="297713"/>
    <lineage>
        <taxon>Eukaryota</taxon>
        <taxon>Fungi</taxon>
        <taxon>Dikarya</taxon>
        <taxon>Basidiomycota</taxon>
        <taxon>Agaricomycotina</taxon>
        <taxon>Agaricomycetes</taxon>
        <taxon>Agaricomycetidae</taxon>
        <taxon>Agaricales</taxon>
        <taxon>Marasmiineae</taxon>
        <taxon>Marasmiaceae</taxon>
        <taxon>Paramarasmius</taxon>
    </lineage>
</organism>
<dbReference type="Gene3D" id="3.40.50.1820">
    <property type="entry name" value="alpha/beta hydrolase"/>
    <property type="match status" value="1"/>
</dbReference>
<evidence type="ECO:0000256" key="1">
    <source>
        <dbReference type="SAM" id="Coils"/>
    </source>
</evidence>
<dbReference type="Proteomes" id="UP001383192">
    <property type="component" value="Unassembled WGS sequence"/>
</dbReference>
<reference evidence="4 5" key="1">
    <citation type="submission" date="2024-01" db="EMBL/GenBank/DDBJ databases">
        <title>A draft genome for a cacao thread blight-causing isolate of Paramarasmius palmivorus.</title>
        <authorList>
            <person name="Baruah I.K."/>
            <person name="Bukari Y."/>
            <person name="Amoako-Attah I."/>
            <person name="Meinhardt L.W."/>
            <person name="Bailey B.A."/>
            <person name="Cohen S.P."/>
        </authorList>
    </citation>
    <scope>NUCLEOTIDE SEQUENCE [LARGE SCALE GENOMIC DNA]</scope>
    <source>
        <strain evidence="4 5">GH-12</strain>
    </source>
</reference>
<dbReference type="Pfam" id="PF12697">
    <property type="entry name" value="Abhydrolase_6"/>
    <property type="match status" value="1"/>
</dbReference>
<proteinExistence type="predicted"/>